<evidence type="ECO:0000256" key="1">
    <source>
        <dbReference type="SAM" id="Phobius"/>
    </source>
</evidence>
<gene>
    <name evidence="2" type="ORF">D6B99_06940</name>
</gene>
<keyword evidence="1" id="KW-0812">Transmembrane</keyword>
<keyword evidence="1" id="KW-1133">Transmembrane helix</keyword>
<dbReference type="KEGG" id="ark:D6B99_06940"/>
<accession>A0A386HN84</accession>
<organism evidence="2 3">
    <name type="scientific">Arachidicoccus soli</name>
    <dbReference type="NCBI Taxonomy" id="2341117"/>
    <lineage>
        <taxon>Bacteria</taxon>
        <taxon>Pseudomonadati</taxon>
        <taxon>Bacteroidota</taxon>
        <taxon>Chitinophagia</taxon>
        <taxon>Chitinophagales</taxon>
        <taxon>Chitinophagaceae</taxon>
        <taxon>Arachidicoccus</taxon>
    </lineage>
</organism>
<evidence type="ECO:0000313" key="2">
    <source>
        <dbReference type="EMBL" id="AYD47367.1"/>
    </source>
</evidence>
<evidence type="ECO:0000313" key="3">
    <source>
        <dbReference type="Proteomes" id="UP000266118"/>
    </source>
</evidence>
<proteinExistence type="predicted"/>
<keyword evidence="3" id="KW-1185">Reference proteome</keyword>
<sequence>MKALLNGSFGSHSLYGVIVYILLMGGQAERLLFCWSVCKAFAERLTDYLFLIWVYKFPYPLRYAMGTI</sequence>
<keyword evidence="1" id="KW-0472">Membrane</keyword>
<name>A0A386HN84_9BACT</name>
<feature type="transmembrane region" description="Helical" evidence="1">
    <location>
        <begin position="12"/>
        <end position="33"/>
    </location>
</feature>
<dbReference type="Proteomes" id="UP000266118">
    <property type="component" value="Chromosome"/>
</dbReference>
<protein>
    <submittedName>
        <fullName evidence="2">Uncharacterized protein</fullName>
    </submittedName>
</protein>
<dbReference type="AlphaFoldDB" id="A0A386HN84"/>
<reference evidence="2 3" key="1">
    <citation type="submission" date="2018-09" db="EMBL/GenBank/DDBJ databases">
        <title>Arachidicoccus sp. nov., a bacterium isolated from soil.</title>
        <authorList>
            <person name="Weon H.-Y."/>
            <person name="Kwon S.-W."/>
            <person name="Lee S.A."/>
        </authorList>
    </citation>
    <scope>NUCLEOTIDE SEQUENCE [LARGE SCALE GENOMIC DNA]</scope>
    <source>
        <strain evidence="2 3">KIS59-12</strain>
    </source>
</reference>
<dbReference type="EMBL" id="CP032489">
    <property type="protein sequence ID" value="AYD47367.1"/>
    <property type="molecule type" value="Genomic_DNA"/>
</dbReference>